<name>A0AAV4N4D3_9ARAC</name>
<reference evidence="1 2" key="1">
    <citation type="submission" date="2021-06" db="EMBL/GenBank/DDBJ databases">
        <title>Caerostris darwini draft genome.</title>
        <authorList>
            <person name="Kono N."/>
            <person name="Arakawa K."/>
        </authorList>
    </citation>
    <scope>NUCLEOTIDE SEQUENCE [LARGE SCALE GENOMIC DNA]</scope>
</reference>
<dbReference type="AlphaFoldDB" id="A0AAV4N4D3"/>
<protein>
    <submittedName>
        <fullName evidence="1">Uncharacterized protein</fullName>
    </submittedName>
</protein>
<accession>A0AAV4N4D3</accession>
<organism evidence="1 2">
    <name type="scientific">Caerostris darwini</name>
    <dbReference type="NCBI Taxonomy" id="1538125"/>
    <lineage>
        <taxon>Eukaryota</taxon>
        <taxon>Metazoa</taxon>
        <taxon>Ecdysozoa</taxon>
        <taxon>Arthropoda</taxon>
        <taxon>Chelicerata</taxon>
        <taxon>Arachnida</taxon>
        <taxon>Araneae</taxon>
        <taxon>Araneomorphae</taxon>
        <taxon>Entelegynae</taxon>
        <taxon>Araneoidea</taxon>
        <taxon>Araneidae</taxon>
        <taxon>Caerostris</taxon>
    </lineage>
</organism>
<proteinExistence type="predicted"/>
<gene>
    <name evidence="1" type="ORF">CDAR_509231</name>
</gene>
<keyword evidence="2" id="KW-1185">Reference proteome</keyword>
<dbReference type="Proteomes" id="UP001054837">
    <property type="component" value="Unassembled WGS sequence"/>
</dbReference>
<evidence type="ECO:0000313" key="1">
    <source>
        <dbReference type="EMBL" id="GIX78254.1"/>
    </source>
</evidence>
<dbReference type="EMBL" id="BPLQ01001079">
    <property type="protein sequence ID" value="GIX78254.1"/>
    <property type="molecule type" value="Genomic_DNA"/>
</dbReference>
<evidence type="ECO:0000313" key="2">
    <source>
        <dbReference type="Proteomes" id="UP001054837"/>
    </source>
</evidence>
<comment type="caution">
    <text evidence="1">The sequence shown here is derived from an EMBL/GenBank/DDBJ whole genome shotgun (WGS) entry which is preliminary data.</text>
</comment>
<sequence>MSNGWDNLRLNLHQLLETKTFSVLEKISGIPKATCHKIREEPSCFMFQILFKMRTQKTCLLLLLSGESPPRQPLQSVTRMTSQQAQAEDVDLMKKILFCVKKMFTNFRFLRGKPQCV</sequence>